<evidence type="ECO:0000313" key="3">
    <source>
        <dbReference type="Proteomes" id="UP001142055"/>
    </source>
</evidence>
<feature type="transmembrane region" description="Helical" evidence="1">
    <location>
        <begin position="12"/>
        <end position="38"/>
    </location>
</feature>
<evidence type="ECO:0000256" key="1">
    <source>
        <dbReference type="SAM" id="Phobius"/>
    </source>
</evidence>
<evidence type="ECO:0000313" key="2">
    <source>
        <dbReference type="EMBL" id="KAJ6216602.1"/>
    </source>
</evidence>
<feature type="transmembrane region" description="Helical" evidence="1">
    <location>
        <begin position="85"/>
        <end position="105"/>
    </location>
</feature>
<keyword evidence="3" id="KW-1185">Reference proteome</keyword>
<dbReference type="Proteomes" id="UP001142055">
    <property type="component" value="Chromosome 3"/>
</dbReference>
<reference evidence="2" key="1">
    <citation type="submission" date="2022-12" db="EMBL/GenBank/DDBJ databases">
        <title>Genome assemblies of Blomia tropicalis.</title>
        <authorList>
            <person name="Cui Y."/>
        </authorList>
    </citation>
    <scope>NUCLEOTIDE SEQUENCE</scope>
    <source>
        <tissue evidence="2">Adult mites</tissue>
    </source>
</reference>
<feature type="transmembrane region" description="Helical" evidence="1">
    <location>
        <begin position="138"/>
        <end position="155"/>
    </location>
</feature>
<protein>
    <submittedName>
        <fullName evidence="2">Uncharacterized protein</fullName>
    </submittedName>
</protein>
<dbReference type="AlphaFoldDB" id="A0A9Q0M352"/>
<keyword evidence="1" id="KW-1133">Transmembrane helix</keyword>
<keyword evidence="1" id="KW-0812">Transmembrane</keyword>
<feature type="transmembrane region" description="Helical" evidence="1">
    <location>
        <begin position="112"/>
        <end position="132"/>
    </location>
</feature>
<organism evidence="2 3">
    <name type="scientific">Blomia tropicalis</name>
    <name type="common">Mite</name>
    <dbReference type="NCBI Taxonomy" id="40697"/>
    <lineage>
        <taxon>Eukaryota</taxon>
        <taxon>Metazoa</taxon>
        <taxon>Ecdysozoa</taxon>
        <taxon>Arthropoda</taxon>
        <taxon>Chelicerata</taxon>
        <taxon>Arachnida</taxon>
        <taxon>Acari</taxon>
        <taxon>Acariformes</taxon>
        <taxon>Sarcoptiformes</taxon>
        <taxon>Astigmata</taxon>
        <taxon>Glycyphagoidea</taxon>
        <taxon>Echimyopodidae</taxon>
        <taxon>Blomia</taxon>
    </lineage>
</organism>
<comment type="caution">
    <text evidence="2">The sequence shown here is derived from an EMBL/GenBank/DDBJ whole genome shotgun (WGS) entry which is preliminary data.</text>
</comment>
<gene>
    <name evidence="2" type="ORF">RDWZM_007759</name>
</gene>
<name>A0A9Q0M352_BLOTA</name>
<dbReference type="EMBL" id="JAPWDV010000003">
    <property type="protein sequence ID" value="KAJ6216602.1"/>
    <property type="molecule type" value="Genomic_DNA"/>
</dbReference>
<proteinExistence type="predicted"/>
<accession>A0A9Q0M352</accession>
<sequence>MARLELIWRITCIKHTLLVVHLIFILILVVCILTSFILHGINPTLFLLTIFDLNSVIQLSDTLQNTKDSSTTAAFIAINSPSPEFLFVALTLYIAAIFNQIIAIIAILRRHLCALVFTLITNLTIFCMSVTFVKTNLFLLQILLVLLTITYTIMLKQVKGTVQIEEHGNNQYSTIQSRSPENNFHPATIEPTIQQMYQANHVQQHTPNDPKILAPIIYCPHYTESVC</sequence>
<keyword evidence="1" id="KW-0472">Membrane</keyword>